<dbReference type="Proteomes" id="UP001211907">
    <property type="component" value="Unassembled WGS sequence"/>
</dbReference>
<sequence>MADQNIIDARIEAAADRRQSLQLEADADLSAEIQVWTQRSEKATELKHAAVDEKKFKAHASLEDVAAGHARAQIHDAIRESEARFEYKAHQLKSDLAQDRRASQIELVKEKQGNLQDRKHISQETVFDGEQL</sequence>
<organism evidence="2 3">
    <name type="scientific">Physocladia obscura</name>
    <dbReference type="NCBI Taxonomy" id="109957"/>
    <lineage>
        <taxon>Eukaryota</taxon>
        <taxon>Fungi</taxon>
        <taxon>Fungi incertae sedis</taxon>
        <taxon>Chytridiomycota</taxon>
        <taxon>Chytridiomycota incertae sedis</taxon>
        <taxon>Chytridiomycetes</taxon>
        <taxon>Chytridiales</taxon>
        <taxon>Chytriomycetaceae</taxon>
        <taxon>Physocladia</taxon>
    </lineage>
</organism>
<feature type="region of interest" description="Disordered" evidence="1">
    <location>
        <begin position="111"/>
        <end position="132"/>
    </location>
</feature>
<proteinExistence type="predicted"/>
<name>A0AAD5XDL8_9FUNG</name>
<evidence type="ECO:0000256" key="1">
    <source>
        <dbReference type="SAM" id="MobiDB-lite"/>
    </source>
</evidence>
<evidence type="ECO:0000313" key="3">
    <source>
        <dbReference type="Proteomes" id="UP001211907"/>
    </source>
</evidence>
<evidence type="ECO:0000313" key="2">
    <source>
        <dbReference type="EMBL" id="KAJ3111110.1"/>
    </source>
</evidence>
<dbReference type="AlphaFoldDB" id="A0AAD5XDL8"/>
<reference evidence="2" key="1">
    <citation type="submission" date="2020-05" db="EMBL/GenBank/DDBJ databases">
        <title>Phylogenomic resolution of chytrid fungi.</title>
        <authorList>
            <person name="Stajich J.E."/>
            <person name="Amses K."/>
            <person name="Simmons R."/>
            <person name="Seto K."/>
            <person name="Myers J."/>
            <person name="Bonds A."/>
            <person name="Quandt C.A."/>
            <person name="Barry K."/>
            <person name="Liu P."/>
            <person name="Grigoriev I."/>
            <person name="Longcore J.E."/>
            <person name="James T.Y."/>
        </authorList>
    </citation>
    <scope>NUCLEOTIDE SEQUENCE</scope>
    <source>
        <strain evidence="2">JEL0513</strain>
    </source>
</reference>
<gene>
    <name evidence="2" type="ORF">HK100_002804</name>
</gene>
<protein>
    <submittedName>
        <fullName evidence="2">Uncharacterized protein</fullName>
    </submittedName>
</protein>
<comment type="caution">
    <text evidence="2">The sequence shown here is derived from an EMBL/GenBank/DDBJ whole genome shotgun (WGS) entry which is preliminary data.</text>
</comment>
<feature type="compositionally biased region" description="Basic and acidic residues" evidence="1">
    <location>
        <begin position="111"/>
        <end position="122"/>
    </location>
</feature>
<keyword evidence="3" id="KW-1185">Reference proteome</keyword>
<accession>A0AAD5XDL8</accession>
<dbReference type="EMBL" id="JADGJH010001666">
    <property type="protein sequence ID" value="KAJ3111110.1"/>
    <property type="molecule type" value="Genomic_DNA"/>
</dbReference>